<dbReference type="RefSeq" id="WP_188364184.1">
    <property type="nucleotide sequence ID" value="NZ_BAABJF010000032.1"/>
</dbReference>
<evidence type="ECO:0000313" key="3">
    <source>
        <dbReference type="Proteomes" id="UP000605253"/>
    </source>
</evidence>
<accession>A0A917CFU8</accession>
<proteinExistence type="predicted"/>
<keyword evidence="3" id="KW-1185">Reference proteome</keyword>
<dbReference type="Proteomes" id="UP000605253">
    <property type="component" value="Unassembled WGS sequence"/>
</dbReference>
<name>A0A917CFU8_9GAMM</name>
<reference evidence="2" key="2">
    <citation type="submission" date="2020-09" db="EMBL/GenBank/DDBJ databases">
        <authorList>
            <person name="Sun Q."/>
            <person name="Zhou Y."/>
        </authorList>
    </citation>
    <scope>NUCLEOTIDE SEQUENCE</scope>
    <source>
        <strain evidence="2">CGMCC 1.12181</strain>
    </source>
</reference>
<protein>
    <submittedName>
        <fullName evidence="2">Uncharacterized protein</fullName>
    </submittedName>
</protein>
<feature type="signal peptide" evidence="1">
    <location>
        <begin position="1"/>
        <end position="17"/>
    </location>
</feature>
<dbReference type="InterPro" id="IPR045500">
    <property type="entry name" value="DUF6491"/>
</dbReference>
<dbReference type="Pfam" id="PF20101">
    <property type="entry name" value="DUF6491"/>
    <property type="match status" value="1"/>
</dbReference>
<evidence type="ECO:0000256" key="1">
    <source>
        <dbReference type="SAM" id="SignalP"/>
    </source>
</evidence>
<dbReference type="AlphaFoldDB" id="A0A917CFU8"/>
<keyword evidence="1" id="KW-0732">Signal</keyword>
<dbReference type="PROSITE" id="PS51257">
    <property type="entry name" value="PROKAR_LIPOPROTEIN"/>
    <property type="match status" value="1"/>
</dbReference>
<sequence>MKNTVILFLLATLMACAGNRVRPDYHQFIVEQQLQPINRVQQFRFTGWQPLNTDHLILLGVQNKAYLLELMSPCQDLPFAQHIALKQTSRTTLVAKFDKVLVQDQIPESCSIDKIYELSKDQHKLLTDFSGGHIKASKAIQ</sequence>
<reference evidence="2" key="1">
    <citation type="journal article" date="2014" name="Int. J. Syst. Evol. Microbiol.">
        <title>Complete genome sequence of Corynebacterium casei LMG S-19264T (=DSM 44701T), isolated from a smear-ripened cheese.</title>
        <authorList>
            <consortium name="US DOE Joint Genome Institute (JGI-PGF)"/>
            <person name="Walter F."/>
            <person name="Albersmeier A."/>
            <person name="Kalinowski J."/>
            <person name="Ruckert C."/>
        </authorList>
    </citation>
    <scope>NUCLEOTIDE SEQUENCE</scope>
    <source>
        <strain evidence="2">CGMCC 1.12181</strain>
    </source>
</reference>
<dbReference type="EMBL" id="BMEO01000002">
    <property type="protein sequence ID" value="GGF87633.1"/>
    <property type="molecule type" value="Genomic_DNA"/>
</dbReference>
<gene>
    <name evidence="2" type="ORF">GCM10011365_05900</name>
</gene>
<evidence type="ECO:0000313" key="2">
    <source>
        <dbReference type="EMBL" id="GGF87633.1"/>
    </source>
</evidence>
<feature type="chain" id="PRO_5037413068" evidence="1">
    <location>
        <begin position="18"/>
        <end position="141"/>
    </location>
</feature>
<comment type="caution">
    <text evidence="2">The sequence shown here is derived from an EMBL/GenBank/DDBJ whole genome shotgun (WGS) entry which is preliminary data.</text>
</comment>
<organism evidence="2 3">
    <name type="scientific">Marinicella pacifica</name>
    <dbReference type="NCBI Taxonomy" id="1171543"/>
    <lineage>
        <taxon>Bacteria</taxon>
        <taxon>Pseudomonadati</taxon>
        <taxon>Pseudomonadota</taxon>
        <taxon>Gammaproteobacteria</taxon>
        <taxon>Lysobacterales</taxon>
        <taxon>Marinicellaceae</taxon>
        <taxon>Marinicella</taxon>
    </lineage>
</organism>